<sequence length="237" mass="26501">MADHGNPFRRGYHALTVRRMLCITEDDDVPPCYRPLHTSQTHLSDLAVQCHPCIFNADYALVTEGQAIPDDLDAQCRQSGIVRMTVYEITGRVGDTRMHIGDVYSLEAAQRTVEQIRFDTGVFSRCWEISSGHLSEDGWRYLTRLADAGQPSGLLFEAFRIPATHAIGCKLIATPWTDEHLRAVDVQTAAELREEHREAGMPDTLIDLLHQAGEADVRVLIFDADARPLDGLPLFGF</sequence>
<reference evidence="2 3" key="1">
    <citation type="submission" date="2015-12" db="EMBL/GenBank/DDBJ databases">
        <title>Diversity of Burkholderia near neighbor genomes.</title>
        <authorList>
            <person name="Sahl J."/>
            <person name="Wagner D."/>
            <person name="Keim P."/>
        </authorList>
    </citation>
    <scope>NUCLEOTIDE SEQUENCE [LARGE SCALE GENOMIC DNA]</scope>
    <source>
        <strain evidence="2 3">MSMB1184WGS</strain>
    </source>
</reference>
<protein>
    <submittedName>
        <fullName evidence="2">ABC transporter substrate-binding protein</fullName>
    </submittedName>
</protein>
<dbReference type="Pfam" id="PF19419">
    <property type="entry name" value="DUF5983"/>
    <property type="match status" value="1"/>
</dbReference>
<gene>
    <name evidence="2" type="ORF">WT26_14215</name>
</gene>
<evidence type="ECO:0000313" key="3">
    <source>
        <dbReference type="Proteomes" id="UP000094776"/>
    </source>
</evidence>
<dbReference type="EMBL" id="CP013443">
    <property type="protein sequence ID" value="AOK17055.1"/>
    <property type="molecule type" value="Genomic_DNA"/>
</dbReference>
<name>A0A1B4PSV8_BURCE</name>
<proteinExistence type="predicted"/>
<organism evidence="2 3">
    <name type="scientific">Burkholderia cepacia</name>
    <name type="common">Pseudomonas cepacia</name>
    <dbReference type="NCBI Taxonomy" id="292"/>
    <lineage>
        <taxon>Bacteria</taxon>
        <taxon>Pseudomonadati</taxon>
        <taxon>Pseudomonadota</taxon>
        <taxon>Betaproteobacteria</taxon>
        <taxon>Burkholderiales</taxon>
        <taxon>Burkholderiaceae</taxon>
        <taxon>Burkholderia</taxon>
        <taxon>Burkholderia cepacia complex</taxon>
    </lineage>
</organism>
<evidence type="ECO:0000259" key="1">
    <source>
        <dbReference type="Pfam" id="PF19419"/>
    </source>
</evidence>
<feature type="domain" description="DUF5983" evidence="1">
    <location>
        <begin position="126"/>
        <end position="235"/>
    </location>
</feature>
<dbReference type="RefSeq" id="WP_069270317.1">
    <property type="nucleotide sequence ID" value="NZ_CP013443.1"/>
</dbReference>
<dbReference type="Proteomes" id="UP000094776">
    <property type="component" value="Chromosome 1"/>
</dbReference>
<evidence type="ECO:0000313" key="2">
    <source>
        <dbReference type="EMBL" id="AOK17055.1"/>
    </source>
</evidence>
<dbReference type="AlphaFoldDB" id="A0A1B4PSV8"/>
<accession>A0A1B4PSV8</accession>
<dbReference type="InterPro" id="IPR046025">
    <property type="entry name" value="DUF5983"/>
</dbReference>